<keyword evidence="2" id="KW-0614">Plasmid</keyword>
<dbReference type="Gene3D" id="1.10.260.40">
    <property type="entry name" value="lambda repressor-like DNA-binding domains"/>
    <property type="match status" value="1"/>
</dbReference>
<dbReference type="Proteomes" id="UP000244755">
    <property type="component" value="Plasmid unnamed3"/>
</dbReference>
<keyword evidence="3" id="KW-1185">Reference proteome</keyword>
<dbReference type="OrthoDB" id="4419620at2"/>
<organism evidence="2 3">
    <name type="scientific">Methylobacterium currus</name>
    <dbReference type="NCBI Taxonomy" id="2051553"/>
    <lineage>
        <taxon>Bacteria</taxon>
        <taxon>Pseudomonadati</taxon>
        <taxon>Pseudomonadota</taxon>
        <taxon>Alphaproteobacteria</taxon>
        <taxon>Hyphomicrobiales</taxon>
        <taxon>Methylobacteriaceae</taxon>
        <taxon>Methylobacterium</taxon>
    </lineage>
</organism>
<dbReference type="Pfam" id="PF01381">
    <property type="entry name" value="HTH_3"/>
    <property type="match status" value="1"/>
</dbReference>
<dbReference type="RefSeq" id="WP_099957714.1">
    <property type="nucleotide sequence ID" value="NZ_CP028847.1"/>
</dbReference>
<proteinExistence type="predicted"/>
<dbReference type="InterPro" id="IPR010982">
    <property type="entry name" value="Lambda_DNA-bd_dom_sf"/>
</dbReference>
<evidence type="ECO:0000313" key="2">
    <source>
        <dbReference type="EMBL" id="AWB26184.1"/>
    </source>
</evidence>
<dbReference type="AlphaFoldDB" id="A0A2R4WXB5"/>
<dbReference type="KEGG" id="mee:DA075_35530"/>
<evidence type="ECO:0000259" key="1">
    <source>
        <dbReference type="PROSITE" id="PS50943"/>
    </source>
</evidence>
<name>A0A2R4WXB5_9HYPH</name>
<protein>
    <submittedName>
        <fullName evidence="2">Helix-turn-helix domain-containing protein</fullName>
    </submittedName>
</protein>
<dbReference type="EMBL" id="CP028847">
    <property type="protein sequence ID" value="AWB26184.1"/>
    <property type="molecule type" value="Genomic_DNA"/>
</dbReference>
<accession>A0A2R4WXB5</accession>
<reference evidence="2 3" key="1">
    <citation type="submission" date="2018-04" db="EMBL/GenBank/DDBJ databases">
        <title>Methylobacterium sp. PR1016A genome.</title>
        <authorList>
            <person name="Park W."/>
        </authorList>
    </citation>
    <scope>NUCLEOTIDE SEQUENCE [LARGE SCALE GENOMIC DNA]</scope>
    <source>
        <strain evidence="2 3">PR1016A</strain>
        <plasmid evidence="2 3">unnamed3</plasmid>
    </source>
</reference>
<dbReference type="GO" id="GO:0003677">
    <property type="term" value="F:DNA binding"/>
    <property type="evidence" value="ECO:0007669"/>
    <property type="project" value="InterPro"/>
</dbReference>
<geneLocation type="plasmid" evidence="2 3">
    <name>unnamed3</name>
</geneLocation>
<sequence>MEITRDQCRGARALLEWTQDRLAEAAGVAKKTLADFEAGKRTPYDRTLADIRRALEAAGIQFIPENGGGAGLRFRNRADGTRDEH</sequence>
<gene>
    <name evidence="2" type="ORF">DA075_35530</name>
</gene>
<dbReference type="InterPro" id="IPR001387">
    <property type="entry name" value="Cro/C1-type_HTH"/>
</dbReference>
<dbReference type="CDD" id="cd00093">
    <property type="entry name" value="HTH_XRE"/>
    <property type="match status" value="1"/>
</dbReference>
<evidence type="ECO:0000313" key="3">
    <source>
        <dbReference type="Proteomes" id="UP000244755"/>
    </source>
</evidence>
<feature type="domain" description="HTH cro/C1-type" evidence="1">
    <location>
        <begin position="11"/>
        <end position="62"/>
    </location>
</feature>
<dbReference type="PROSITE" id="PS50943">
    <property type="entry name" value="HTH_CROC1"/>
    <property type="match status" value="1"/>
</dbReference>
<dbReference type="SUPFAM" id="SSF47413">
    <property type="entry name" value="lambda repressor-like DNA-binding domains"/>
    <property type="match status" value="1"/>
</dbReference>